<dbReference type="Proteomes" id="UP000220914">
    <property type="component" value="Unassembled WGS sequence"/>
</dbReference>
<evidence type="ECO:0000256" key="1">
    <source>
        <dbReference type="SAM" id="MobiDB-lite"/>
    </source>
</evidence>
<sequence length="230" mass="23693">MRIALLIAASVLVGGCSAGKTGQSEQSDSALPAPQGTTTSATSRPTSPTTTAALRPPEPGAEIADVIAFIEAGQAADVTRYHTATRDGATTDLGDDVAFTTPSGKANCMTDSQHFGGALACLVDLAIPPLQPPDIYGQWKGNWVDFPGPSIEVGSVHGDPGRFINGTGPELPHGAALSFGDYRCRSDPAGLYCVNYAHQSAARFSEAGVVPFGCLQKVTPPADIGEKYSC</sequence>
<keyword evidence="3" id="KW-1185">Reference proteome</keyword>
<dbReference type="OrthoDB" id="4539803at2"/>
<feature type="compositionally biased region" description="Polar residues" evidence="1">
    <location>
        <begin position="20"/>
        <end position="29"/>
    </location>
</feature>
<dbReference type="PROSITE" id="PS51257">
    <property type="entry name" value="PROKAR_LIPOPROTEIN"/>
    <property type="match status" value="1"/>
</dbReference>
<gene>
    <name evidence="2" type="ORF">CQY20_19825</name>
</gene>
<feature type="region of interest" description="Disordered" evidence="1">
    <location>
        <begin position="19"/>
        <end position="58"/>
    </location>
</feature>
<dbReference type="AlphaFoldDB" id="A0A2A7MXY0"/>
<protein>
    <recommendedName>
        <fullName evidence="4">Lipoprotein LppI</fullName>
    </recommendedName>
</protein>
<reference evidence="2 3" key="1">
    <citation type="submission" date="2017-10" db="EMBL/GenBank/DDBJ databases">
        <title>The new phylogeny of genus Mycobacterium.</title>
        <authorList>
            <person name="Tortoli E."/>
            <person name="Trovato A."/>
            <person name="Cirillo D.M."/>
        </authorList>
    </citation>
    <scope>NUCLEOTIDE SEQUENCE [LARGE SCALE GENOMIC DNA]</scope>
    <source>
        <strain evidence="2 3">CCUG37673</strain>
    </source>
</reference>
<dbReference type="RefSeq" id="WP_097941815.1">
    <property type="nucleotide sequence ID" value="NZ_BLKS01000003.1"/>
</dbReference>
<evidence type="ECO:0000313" key="3">
    <source>
        <dbReference type="Proteomes" id="UP000220914"/>
    </source>
</evidence>
<proteinExistence type="predicted"/>
<feature type="compositionally biased region" description="Low complexity" evidence="1">
    <location>
        <begin position="37"/>
        <end position="55"/>
    </location>
</feature>
<dbReference type="EMBL" id="PDCP01000037">
    <property type="protein sequence ID" value="PEG36171.1"/>
    <property type="molecule type" value="Genomic_DNA"/>
</dbReference>
<organism evidence="2 3">
    <name type="scientific">Mycolicibacterium agri</name>
    <name type="common">Mycobacterium agri</name>
    <dbReference type="NCBI Taxonomy" id="36811"/>
    <lineage>
        <taxon>Bacteria</taxon>
        <taxon>Bacillati</taxon>
        <taxon>Actinomycetota</taxon>
        <taxon>Actinomycetes</taxon>
        <taxon>Mycobacteriales</taxon>
        <taxon>Mycobacteriaceae</taxon>
        <taxon>Mycolicibacterium</taxon>
    </lineage>
</organism>
<evidence type="ECO:0000313" key="2">
    <source>
        <dbReference type="EMBL" id="PEG36171.1"/>
    </source>
</evidence>
<comment type="caution">
    <text evidence="2">The sequence shown here is derived from an EMBL/GenBank/DDBJ whole genome shotgun (WGS) entry which is preliminary data.</text>
</comment>
<evidence type="ECO:0008006" key="4">
    <source>
        <dbReference type="Google" id="ProtNLM"/>
    </source>
</evidence>
<accession>A0A2A7MXY0</accession>
<name>A0A2A7MXY0_MYCAG</name>